<evidence type="ECO:0000313" key="4">
    <source>
        <dbReference type="EMBL" id="CAK5284303.1"/>
    </source>
</evidence>
<dbReference type="PANTHER" id="PTHR46910:SF40">
    <property type="entry name" value="ZN(II)2CYS6 TRANSCRIPTION FACTOR (EUROFUNG)"/>
    <property type="match status" value="1"/>
</dbReference>
<dbReference type="SMART" id="SM00906">
    <property type="entry name" value="Fungal_trans"/>
    <property type="match status" value="1"/>
</dbReference>
<evidence type="ECO:0000256" key="1">
    <source>
        <dbReference type="ARBA" id="ARBA00023242"/>
    </source>
</evidence>
<keyword evidence="2" id="KW-0472">Membrane</keyword>
<organism evidence="4 5">
    <name type="scientific">Mycena citricolor</name>
    <dbReference type="NCBI Taxonomy" id="2018698"/>
    <lineage>
        <taxon>Eukaryota</taxon>
        <taxon>Fungi</taxon>
        <taxon>Dikarya</taxon>
        <taxon>Basidiomycota</taxon>
        <taxon>Agaricomycotina</taxon>
        <taxon>Agaricomycetes</taxon>
        <taxon>Agaricomycetidae</taxon>
        <taxon>Agaricales</taxon>
        <taxon>Marasmiineae</taxon>
        <taxon>Mycenaceae</taxon>
        <taxon>Mycena</taxon>
    </lineage>
</organism>
<gene>
    <name evidence="4" type="ORF">MYCIT1_LOCUS37443</name>
</gene>
<dbReference type="GO" id="GO:0003700">
    <property type="term" value="F:DNA-binding transcription factor activity"/>
    <property type="evidence" value="ECO:0007669"/>
    <property type="project" value="InterPro"/>
</dbReference>
<dbReference type="GO" id="GO:0006351">
    <property type="term" value="P:DNA-templated transcription"/>
    <property type="evidence" value="ECO:0007669"/>
    <property type="project" value="InterPro"/>
</dbReference>
<keyword evidence="5" id="KW-1185">Reference proteome</keyword>
<keyword evidence="2" id="KW-0812">Transmembrane</keyword>
<feature type="non-terminal residue" evidence="4">
    <location>
        <position position="1"/>
    </location>
</feature>
<evidence type="ECO:0000313" key="5">
    <source>
        <dbReference type="Proteomes" id="UP001295794"/>
    </source>
</evidence>
<sequence>YSKPTDMSRSESPYHDSVLRSTYFDARRYSILVRRCCYSPHTVSAAQFLRSDCVYHFCEGHDATQHAAFGEAAHIAMTLRLHEEAAYEGMDPIESEVRRRVFWLLFGGTSFFCGGWLALLIVAADKSMSILLGRPISLRDEDCTVHFPKELDDEYITPSAYLPQPQGKTAIVSGLNYTSRIFALLGEILVRIRVDKRSPPQGQFATARLEEVQSLHGRIMSALAHCSEPLRLKRSFSHNVPAEYGGAGFRQATFAEVKDFFDNPNASRENALNPFLVVQGNIYVTQQLVRFVIEQYRDELILSIHGSIDEQKVGEDREAVASDLLNILHSIPIQSIATNGPSLVHKVRFVASTLLDAVRKAETAPASAARAHAYLWDFLSILSEIERNYLLDDDRDAGSSGDGMSMMT</sequence>
<dbReference type="Proteomes" id="UP001295794">
    <property type="component" value="Unassembled WGS sequence"/>
</dbReference>
<name>A0AAD2Q7B6_9AGAR</name>
<protein>
    <recommendedName>
        <fullName evidence="3">Xylanolytic transcriptional activator regulatory domain-containing protein</fullName>
    </recommendedName>
</protein>
<dbReference type="EMBL" id="CAVNYO010000478">
    <property type="protein sequence ID" value="CAK5284303.1"/>
    <property type="molecule type" value="Genomic_DNA"/>
</dbReference>
<evidence type="ECO:0000256" key="2">
    <source>
        <dbReference type="SAM" id="Phobius"/>
    </source>
</evidence>
<dbReference type="CDD" id="cd12148">
    <property type="entry name" value="fungal_TF_MHR"/>
    <property type="match status" value="1"/>
</dbReference>
<dbReference type="GO" id="GO:0008270">
    <property type="term" value="F:zinc ion binding"/>
    <property type="evidence" value="ECO:0007669"/>
    <property type="project" value="InterPro"/>
</dbReference>
<feature type="domain" description="Xylanolytic transcriptional activator regulatory" evidence="3">
    <location>
        <begin position="65"/>
        <end position="154"/>
    </location>
</feature>
<proteinExistence type="predicted"/>
<evidence type="ECO:0000259" key="3">
    <source>
        <dbReference type="SMART" id="SM00906"/>
    </source>
</evidence>
<dbReference type="InterPro" id="IPR007219">
    <property type="entry name" value="XnlR_reg_dom"/>
</dbReference>
<dbReference type="GO" id="GO:0003677">
    <property type="term" value="F:DNA binding"/>
    <property type="evidence" value="ECO:0007669"/>
    <property type="project" value="InterPro"/>
</dbReference>
<reference evidence="4" key="1">
    <citation type="submission" date="2023-11" db="EMBL/GenBank/DDBJ databases">
        <authorList>
            <person name="De Vega J J."/>
            <person name="De Vega J J."/>
        </authorList>
    </citation>
    <scope>NUCLEOTIDE SEQUENCE</scope>
</reference>
<dbReference type="PANTHER" id="PTHR46910">
    <property type="entry name" value="TRANSCRIPTION FACTOR PDR1"/>
    <property type="match status" value="1"/>
</dbReference>
<comment type="caution">
    <text evidence="4">The sequence shown here is derived from an EMBL/GenBank/DDBJ whole genome shotgun (WGS) entry which is preliminary data.</text>
</comment>
<dbReference type="AlphaFoldDB" id="A0AAD2Q7B6"/>
<keyword evidence="2" id="KW-1133">Transmembrane helix</keyword>
<dbReference type="InterPro" id="IPR050987">
    <property type="entry name" value="AtrR-like"/>
</dbReference>
<keyword evidence="1" id="KW-0539">Nucleus</keyword>
<feature type="transmembrane region" description="Helical" evidence="2">
    <location>
        <begin position="101"/>
        <end position="124"/>
    </location>
</feature>
<accession>A0AAD2Q7B6</accession>